<name>A0A917ZYJ5_9ACTN</name>
<feature type="signal peptide" evidence="1">
    <location>
        <begin position="1"/>
        <end position="17"/>
    </location>
</feature>
<evidence type="ECO:0000313" key="2">
    <source>
        <dbReference type="EMBL" id="GGP00452.1"/>
    </source>
</evidence>
<proteinExistence type="predicted"/>
<keyword evidence="1" id="KW-0732">Signal</keyword>
<evidence type="ECO:0000313" key="3">
    <source>
        <dbReference type="Proteomes" id="UP000660745"/>
    </source>
</evidence>
<reference evidence="2" key="2">
    <citation type="submission" date="2020-09" db="EMBL/GenBank/DDBJ databases">
        <authorList>
            <person name="Sun Q."/>
            <person name="Zhou Y."/>
        </authorList>
    </citation>
    <scope>NUCLEOTIDE SEQUENCE</scope>
    <source>
        <strain evidence="2">CGMCC 4.7430</strain>
    </source>
</reference>
<feature type="chain" id="PRO_5038035360" description="Outer membrane lipoprotein-sorting protein" evidence="1">
    <location>
        <begin position="18"/>
        <end position="270"/>
    </location>
</feature>
<reference evidence="2" key="1">
    <citation type="journal article" date="2014" name="Int. J. Syst. Evol. Microbiol.">
        <title>Complete genome sequence of Corynebacterium casei LMG S-19264T (=DSM 44701T), isolated from a smear-ripened cheese.</title>
        <authorList>
            <consortium name="US DOE Joint Genome Institute (JGI-PGF)"/>
            <person name="Walter F."/>
            <person name="Albersmeier A."/>
            <person name="Kalinowski J."/>
            <person name="Ruckert C."/>
        </authorList>
    </citation>
    <scope>NUCLEOTIDE SEQUENCE</scope>
    <source>
        <strain evidence="2">CGMCC 4.7430</strain>
    </source>
</reference>
<organism evidence="2 3">
    <name type="scientific">Nonomuraea glycinis</name>
    <dbReference type="NCBI Taxonomy" id="2047744"/>
    <lineage>
        <taxon>Bacteria</taxon>
        <taxon>Bacillati</taxon>
        <taxon>Actinomycetota</taxon>
        <taxon>Actinomycetes</taxon>
        <taxon>Streptosporangiales</taxon>
        <taxon>Streptosporangiaceae</taxon>
        <taxon>Nonomuraea</taxon>
    </lineage>
</organism>
<sequence length="270" mass="29505">MVLATAALFVWAPNAAAAQSSAAPDPVQALKKQFRAERGVDFTEISRQGASTERLRRHAQVQFGPGGPVAAYVIGRGVIDDSRYKDLESEAGLIVAGHTLYLSDSTLVKDKNWVGLKYGAKLKAEPAYFTTDQTINVFDPAVLKVTLKGAKAKPVSGGYFYQGDVTYAELSKVNKNYYVLDPEGVTRKANAKTKIEWRLWTDGDGLIQRLSTKTLSTTGKVLERVDTRYSDWGRWQIIAPPAAGEVIDYADAKKLPRDLPDPNAIDLGTP</sequence>
<dbReference type="EMBL" id="BMNK01000001">
    <property type="protein sequence ID" value="GGP00452.1"/>
    <property type="molecule type" value="Genomic_DNA"/>
</dbReference>
<keyword evidence="3" id="KW-1185">Reference proteome</keyword>
<gene>
    <name evidence="2" type="ORF">GCM10012278_01090</name>
</gene>
<evidence type="ECO:0008006" key="4">
    <source>
        <dbReference type="Google" id="ProtNLM"/>
    </source>
</evidence>
<dbReference type="AlphaFoldDB" id="A0A917ZYJ5"/>
<protein>
    <recommendedName>
        <fullName evidence="4">Outer membrane lipoprotein-sorting protein</fullName>
    </recommendedName>
</protein>
<comment type="caution">
    <text evidence="2">The sequence shown here is derived from an EMBL/GenBank/DDBJ whole genome shotgun (WGS) entry which is preliminary data.</text>
</comment>
<evidence type="ECO:0000256" key="1">
    <source>
        <dbReference type="SAM" id="SignalP"/>
    </source>
</evidence>
<dbReference type="Proteomes" id="UP000660745">
    <property type="component" value="Unassembled WGS sequence"/>
</dbReference>
<accession>A0A917ZYJ5</accession>